<dbReference type="AlphaFoldDB" id="F4Q6T0"/>
<reference evidence="3" key="1">
    <citation type="journal article" date="2011" name="Genome Res.">
        <title>Phylogeny-wide analysis of social amoeba genomes highlights ancient origins for complex intercellular communication.</title>
        <authorList>
            <person name="Heidel A.J."/>
            <person name="Lawal H.M."/>
            <person name="Felder M."/>
            <person name="Schilde C."/>
            <person name="Helps N.R."/>
            <person name="Tunggal B."/>
            <person name="Rivero F."/>
            <person name="John U."/>
            <person name="Schleicher M."/>
            <person name="Eichinger L."/>
            <person name="Platzer M."/>
            <person name="Noegel A.A."/>
            <person name="Schaap P."/>
            <person name="Gloeckner G."/>
        </authorList>
    </citation>
    <scope>NUCLEOTIDE SEQUENCE [LARGE SCALE GENOMIC DNA]</scope>
    <source>
        <strain evidence="3">SH3</strain>
    </source>
</reference>
<dbReference type="InterPro" id="IPR003428">
    <property type="entry name" value="MAM33"/>
</dbReference>
<keyword evidence="3" id="KW-1185">Reference proteome</keyword>
<dbReference type="OrthoDB" id="278212at2759"/>
<organism evidence="2 3">
    <name type="scientific">Cavenderia fasciculata</name>
    <name type="common">Slime mold</name>
    <name type="synonym">Dictyostelium fasciculatum</name>
    <dbReference type="NCBI Taxonomy" id="261658"/>
    <lineage>
        <taxon>Eukaryota</taxon>
        <taxon>Amoebozoa</taxon>
        <taxon>Evosea</taxon>
        <taxon>Eumycetozoa</taxon>
        <taxon>Dictyostelia</taxon>
        <taxon>Acytosteliales</taxon>
        <taxon>Cavenderiaceae</taxon>
        <taxon>Cavenderia</taxon>
    </lineage>
</organism>
<dbReference type="Gene3D" id="3.10.280.10">
    <property type="entry name" value="Mitochondrial glycoprotein"/>
    <property type="match status" value="1"/>
</dbReference>
<feature type="compositionally biased region" description="Acidic residues" evidence="1">
    <location>
        <begin position="174"/>
        <end position="230"/>
    </location>
</feature>
<accession>F4Q6T0</accession>
<gene>
    <name evidence="2" type="ORF">DFA_09137</name>
</gene>
<evidence type="ECO:0000256" key="1">
    <source>
        <dbReference type="SAM" id="MobiDB-lite"/>
    </source>
</evidence>
<dbReference type="GO" id="GO:0042256">
    <property type="term" value="P:cytosolic ribosome assembly"/>
    <property type="evidence" value="ECO:0007669"/>
    <property type="project" value="TreeGrafter"/>
</dbReference>
<dbReference type="KEGG" id="dfa:DFA_09137"/>
<evidence type="ECO:0000313" key="2">
    <source>
        <dbReference type="EMBL" id="EGG16590.1"/>
    </source>
</evidence>
<dbReference type="SUPFAM" id="SSF54529">
    <property type="entry name" value="Mitochondrial glycoprotein MAM33-like"/>
    <property type="match status" value="1"/>
</dbReference>
<dbReference type="GeneID" id="14868511"/>
<sequence>MSMSRRIGQYVQTFAANRSVVGQHVAIRSGLFNGSSYSVAPKDAHHHDHVNVAPRSATTTSIKTPLFESNSSKTFEVRTYSSDQQICRYTNSNKSINRSIKIVPAAPTPASMLTNLCDSEINDFKTLIPQSDDGKAFLEESGFSLSKDTEYAYLKKTNEDGSEVTIRFDLVEQNQDEQFDDEEGMADEEEGENEGEEEEAEEEEEEEEKEEEEEEEAEEEEEGEDEEEGDMPTTHEHPYEIQVTRKVDGKDVTVTFGCFAAADGSYTISGFYFGGFNEPNNPVDIGGTSSDFQDNILLFLQQFGVNESLSFFVHDYVHNKKLHDYVDSFETLKTFIAAKKN</sequence>
<feature type="region of interest" description="Disordered" evidence="1">
    <location>
        <begin position="172"/>
        <end position="243"/>
    </location>
</feature>
<dbReference type="Pfam" id="PF02330">
    <property type="entry name" value="MAM33"/>
    <property type="match status" value="1"/>
</dbReference>
<dbReference type="EMBL" id="GL883023">
    <property type="protein sequence ID" value="EGG16590.1"/>
    <property type="molecule type" value="Genomic_DNA"/>
</dbReference>
<evidence type="ECO:0000313" key="3">
    <source>
        <dbReference type="Proteomes" id="UP000007797"/>
    </source>
</evidence>
<protein>
    <submittedName>
        <fullName evidence="2">Mitochondrial glycoprotein family member</fullName>
    </submittedName>
</protein>
<feature type="compositionally biased region" description="Basic and acidic residues" evidence="1">
    <location>
        <begin position="233"/>
        <end position="243"/>
    </location>
</feature>
<dbReference type="GO" id="GO:0005759">
    <property type="term" value="C:mitochondrial matrix"/>
    <property type="evidence" value="ECO:0007669"/>
    <property type="project" value="InterPro"/>
</dbReference>
<dbReference type="OMA" id="HEHPYEI"/>
<proteinExistence type="predicted"/>
<dbReference type="InterPro" id="IPR036561">
    <property type="entry name" value="MAM33_sf"/>
</dbReference>
<dbReference type="PANTHER" id="PTHR10826">
    <property type="entry name" value="COMPLEMENT COMPONENT 1"/>
    <property type="match status" value="1"/>
</dbReference>
<dbReference type="Proteomes" id="UP000007797">
    <property type="component" value="Unassembled WGS sequence"/>
</dbReference>
<dbReference type="PANTHER" id="PTHR10826:SF1">
    <property type="entry name" value="COMPLEMENT COMPONENT 1 Q SUBCOMPONENT-BINDING PROTEIN, MITOCHONDRIAL"/>
    <property type="match status" value="1"/>
</dbReference>
<name>F4Q6T0_CACFS</name>
<dbReference type="RefSeq" id="XP_004354990.1">
    <property type="nucleotide sequence ID" value="XM_004354938.1"/>
</dbReference>